<evidence type="ECO:0000256" key="4">
    <source>
        <dbReference type="ARBA" id="ARBA00022525"/>
    </source>
</evidence>
<dbReference type="PROSITE" id="PS00956">
    <property type="entry name" value="HYDROPHOBIN"/>
    <property type="match status" value="1"/>
</dbReference>
<accession>A0A1M2W6C3</accession>
<evidence type="ECO:0000256" key="3">
    <source>
        <dbReference type="ARBA" id="ARBA00022512"/>
    </source>
</evidence>
<comment type="caution">
    <text evidence="8">The sequence shown here is derived from an EMBL/GenBank/DDBJ whole genome shotgun (WGS) entry which is preliminary data.</text>
</comment>
<keyword evidence="6 7" id="KW-1015">Disulfide bond</keyword>
<dbReference type="InterPro" id="IPR019778">
    <property type="entry name" value="Class_I_Hydrophobin_CS"/>
</dbReference>
<organism evidence="8 9">
    <name type="scientific">Trametes pubescens</name>
    <name type="common">White-rot fungus</name>
    <dbReference type="NCBI Taxonomy" id="154538"/>
    <lineage>
        <taxon>Eukaryota</taxon>
        <taxon>Fungi</taxon>
        <taxon>Dikarya</taxon>
        <taxon>Basidiomycota</taxon>
        <taxon>Agaricomycotina</taxon>
        <taxon>Agaricomycetes</taxon>
        <taxon>Polyporales</taxon>
        <taxon>Polyporaceae</taxon>
        <taxon>Trametes</taxon>
    </lineage>
</organism>
<comment type="subcellular location">
    <subcellularLocation>
        <location evidence="1 7">Secreted</location>
        <location evidence="1 7">Cell wall</location>
    </subcellularLocation>
</comment>
<keyword evidence="9" id="KW-1185">Reference proteome</keyword>
<name>A0A1M2W6C3_TRAPU</name>
<gene>
    <name evidence="8" type="ORF">TRAPUB_8037</name>
</gene>
<evidence type="ECO:0000256" key="2">
    <source>
        <dbReference type="ARBA" id="ARBA00010446"/>
    </source>
</evidence>
<dbReference type="STRING" id="154538.A0A1M2W6C3"/>
<dbReference type="Pfam" id="PF01185">
    <property type="entry name" value="Hydrophobin"/>
    <property type="match status" value="1"/>
</dbReference>
<keyword evidence="4 7" id="KW-0964">Secreted</keyword>
<dbReference type="AlphaFoldDB" id="A0A1M2W6C3"/>
<dbReference type="OrthoDB" id="4225815at2759"/>
<feature type="signal peptide" evidence="7">
    <location>
        <begin position="1"/>
        <end position="21"/>
    </location>
</feature>
<feature type="chain" id="PRO_5013984834" description="Hydrophobin" evidence="7">
    <location>
        <begin position="22"/>
        <end position="110"/>
    </location>
</feature>
<evidence type="ECO:0000313" key="9">
    <source>
        <dbReference type="Proteomes" id="UP000184267"/>
    </source>
</evidence>
<dbReference type="InterPro" id="IPR001338">
    <property type="entry name" value="Class_I_Hydrophobin"/>
</dbReference>
<dbReference type="SMART" id="SM00075">
    <property type="entry name" value="HYDRO"/>
    <property type="match status" value="1"/>
</dbReference>
<dbReference type="Proteomes" id="UP000184267">
    <property type="component" value="Unassembled WGS sequence"/>
</dbReference>
<evidence type="ECO:0000256" key="6">
    <source>
        <dbReference type="ARBA" id="ARBA00023157"/>
    </source>
</evidence>
<dbReference type="GO" id="GO:0005199">
    <property type="term" value="F:structural constituent of cell wall"/>
    <property type="evidence" value="ECO:0007669"/>
    <property type="project" value="InterPro"/>
</dbReference>
<evidence type="ECO:0000256" key="5">
    <source>
        <dbReference type="ARBA" id="ARBA00022729"/>
    </source>
</evidence>
<evidence type="ECO:0000256" key="7">
    <source>
        <dbReference type="RuleBase" id="RU365009"/>
    </source>
</evidence>
<reference evidence="8 9" key="1">
    <citation type="submission" date="2016-10" db="EMBL/GenBank/DDBJ databases">
        <title>Genome sequence of the basidiomycete white-rot fungus Trametes pubescens.</title>
        <authorList>
            <person name="Makela M.R."/>
            <person name="Granchi Z."/>
            <person name="Peng M."/>
            <person name="De Vries R.P."/>
            <person name="Grigoriev I."/>
            <person name="Riley R."/>
            <person name="Hilden K."/>
        </authorList>
    </citation>
    <scope>NUCLEOTIDE SEQUENCE [LARGE SCALE GENOMIC DNA]</scope>
    <source>
        <strain evidence="8 9">FBCC735</strain>
    </source>
</reference>
<dbReference type="GO" id="GO:0009277">
    <property type="term" value="C:fungal-type cell wall"/>
    <property type="evidence" value="ECO:0007669"/>
    <property type="project" value="InterPro"/>
</dbReference>
<dbReference type="EMBL" id="MNAD01000165">
    <property type="protein sequence ID" value="OJT15408.1"/>
    <property type="molecule type" value="Genomic_DNA"/>
</dbReference>
<protein>
    <recommendedName>
        <fullName evidence="7">Hydrophobin</fullName>
    </recommendedName>
</protein>
<evidence type="ECO:0000256" key="1">
    <source>
        <dbReference type="ARBA" id="ARBA00004191"/>
    </source>
</evidence>
<keyword evidence="5 7" id="KW-0732">Signal</keyword>
<proteinExistence type="inferred from homology"/>
<comment type="similarity">
    <text evidence="2 7">Belongs to the fungal hydrophobin family.</text>
</comment>
<sequence>MFAKFTAAFTAFTALATLAVATPTPQANSCSTGALQCCESVQSADSLGIAPVLAAIGVILQDINIPIGLTCSPITVVGVGSGNACSSNTVCCDDNSLGGLLSIGCLPASI</sequence>
<dbReference type="OMA" id="VIDCSPI"/>
<dbReference type="CDD" id="cd23507">
    <property type="entry name" value="hydrophobin_I"/>
    <property type="match status" value="1"/>
</dbReference>
<evidence type="ECO:0000313" key="8">
    <source>
        <dbReference type="EMBL" id="OJT15408.1"/>
    </source>
</evidence>
<keyword evidence="3 7" id="KW-0134">Cell wall</keyword>